<sequence>MVDQERRETFLQKYNNGAKIWSGGTFTGYLNLRSLLDELPVSDVAEASRDYPRRYQGMPDNIYGELIHNLLSFEGYLKDKAYHIEECAIIPIIRDSSFLYQFIIRYTTKEGEERVRTYEVARSDERNFIFFTDPLKS</sequence>
<accession>A0A7C3UXW7</accession>
<gene>
    <name evidence="1" type="ORF">ENW96_01245</name>
</gene>
<organism evidence="1">
    <name type="scientific">Desulfobacca acetoxidans</name>
    <dbReference type="NCBI Taxonomy" id="60893"/>
    <lineage>
        <taxon>Bacteria</taxon>
        <taxon>Pseudomonadati</taxon>
        <taxon>Thermodesulfobacteriota</taxon>
        <taxon>Desulfobaccia</taxon>
        <taxon>Desulfobaccales</taxon>
        <taxon>Desulfobaccaceae</taxon>
        <taxon>Desulfobacca</taxon>
    </lineage>
</organism>
<dbReference type="AlphaFoldDB" id="A0A7C3UXW7"/>
<comment type="caution">
    <text evidence="1">The sequence shown here is derived from an EMBL/GenBank/DDBJ whole genome shotgun (WGS) entry which is preliminary data.</text>
</comment>
<dbReference type="EMBL" id="DTMF01000035">
    <property type="protein sequence ID" value="HGF33001.1"/>
    <property type="molecule type" value="Genomic_DNA"/>
</dbReference>
<name>A0A7C3UXW7_9BACT</name>
<proteinExistence type="predicted"/>
<reference evidence="1" key="1">
    <citation type="journal article" date="2020" name="mSystems">
        <title>Genome- and Community-Level Interaction Insights into Carbon Utilization and Element Cycling Functions of Hydrothermarchaeota in Hydrothermal Sediment.</title>
        <authorList>
            <person name="Zhou Z."/>
            <person name="Liu Y."/>
            <person name="Xu W."/>
            <person name="Pan J."/>
            <person name="Luo Z.H."/>
            <person name="Li M."/>
        </authorList>
    </citation>
    <scope>NUCLEOTIDE SEQUENCE [LARGE SCALE GENOMIC DNA]</scope>
    <source>
        <strain evidence="1">SpSt-897</strain>
    </source>
</reference>
<protein>
    <submittedName>
        <fullName evidence="1">Uncharacterized protein</fullName>
    </submittedName>
</protein>
<evidence type="ECO:0000313" key="1">
    <source>
        <dbReference type="EMBL" id="HGF33001.1"/>
    </source>
</evidence>